<evidence type="ECO:0000256" key="6">
    <source>
        <dbReference type="ARBA" id="ARBA00022816"/>
    </source>
</evidence>
<dbReference type="GeneID" id="54589264"/>
<feature type="region of interest" description="Disordered" evidence="12">
    <location>
        <begin position="1"/>
        <end position="23"/>
    </location>
</feature>
<reference evidence="15" key="1">
    <citation type="journal article" date="2020" name="Stud. Mycol.">
        <title>101 Dothideomycetes genomes: a test case for predicting lifestyles and emergence of pathogens.</title>
        <authorList>
            <person name="Haridas S."/>
            <person name="Albert R."/>
            <person name="Binder M."/>
            <person name="Bloem J."/>
            <person name="Labutti K."/>
            <person name="Salamov A."/>
            <person name="Andreopoulos B."/>
            <person name="Baker S."/>
            <person name="Barry K."/>
            <person name="Bills G."/>
            <person name="Bluhm B."/>
            <person name="Cannon C."/>
            <person name="Castanera R."/>
            <person name="Culley D."/>
            <person name="Daum C."/>
            <person name="Ezra D."/>
            <person name="Gonzalez J."/>
            <person name="Henrissat B."/>
            <person name="Kuo A."/>
            <person name="Liang C."/>
            <person name="Lipzen A."/>
            <person name="Lutzoni F."/>
            <person name="Magnuson J."/>
            <person name="Mondo S."/>
            <person name="Nolan M."/>
            <person name="Ohm R."/>
            <person name="Pangilinan J."/>
            <person name="Park H.-J."/>
            <person name="Ramirez L."/>
            <person name="Alfaro M."/>
            <person name="Sun H."/>
            <person name="Tritt A."/>
            <person name="Yoshinaga Y."/>
            <person name="Zwiers L.-H."/>
            <person name="Turgeon B."/>
            <person name="Goodwin S."/>
            <person name="Spatafora J."/>
            <person name="Crous P."/>
            <person name="Grigoriev I."/>
        </authorList>
    </citation>
    <scope>NUCLEOTIDE SEQUENCE</scope>
    <source>
        <strain evidence="15">CBS 122368</strain>
    </source>
</reference>
<dbReference type="PANTHER" id="PTHR10350:SF6">
    <property type="entry name" value="NUCLEAR PORE COMPLEX PROTEIN NUP155"/>
    <property type="match status" value="1"/>
</dbReference>
<evidence type="ECO:0000256" key="5">
    <source>
        <dbReference type="ARBA" id="ARBA00022448"/>
    </source>
</evidence>
<evidence type="ECO:0000256" key="12">
    <source>
        <dbReference type="SAM" id="MobiDB-lite"/>
    </source>
</evidence>
<keyword evidence="5" id="KW-0813">Transport</keyword>
<keyword evidence="8" id="KW-0811">Translocation</keyword>
<keyword evidence="9" id="KW-0906">Nuclear pore complex</keyword>
<dbReference type="Gene3D" id="1.25.40.450">
    <property type="entry name" value="Nucleoporin, helical domain, N-terminal subdomain"/>
    <property type="match status" value="1"/>
</dbReference>
<proteinExistence type="inferred from homology"/>
<dbReference type="InterPro" id="IPR007187">
    <property type="entry name" value="Nucleoporin_Nup133/Nup155_C"/>
</dbReference>
<dbReference type="Gene3D" id="1.25.40.440">
    <property type="entry name" value="Nucleoporin, helical domain, central subdomain"/>
    <property type="match status" value="1"/>
</dbReference>
<dbReference type="InterPro" id="IPR042533">
    <property type="entry name" value="Nucleoporin_Nup155_C_1"/>
</dbReference>
<evidence type="ECO:0000256" key="8">
    <source>
        <dbReference type="ARBA" id="ARBA00023010"/>
    </source>
</evidence>
<dbReference type="FunFam" id="1.25.40.440:FF:000001">
    <property type="entry name" value="Nuclear pore complex subunit"/>
    <property type="match status" value="1"/>
</dbReference>
<evidence type="ECO:0000256" key="10">
    <source>
        <dbReference type="ARBA" id="ARBA00023136"/>
    </source>
</evidence>
<dbReference type="GO" id="GO:0036228">
    <property type="term" value="P:protein localization to nuclear inner membrane"/>
    <property type="evidence" value="ECO:0007669"/>
    <property type="project" value="TreeGrafter"/>
</dbReference>
<evidence type="ECO:0000313" key="16">
    <source>
        <dbReference type="Proteomes" id="UP000800094"/>
    </source>
</evidence>
<evidence type="ECO:0000256" key="9">
    <source>
        <dbReference type="ARBA" id="ARBA00023132"/>
    </source>
</evidence>
<dbReference type="GO" id="GO:0051028">
    <property type="term" value="P:mRNA transport"/>
    <property type="evidence" value="ECO:0007669"/>
    <property type="project" value="UniProtKB-KW"/>
</dbReference>
<accession>A0A6A6HXS8</accession>
<dbReference type="Gene3D" id="1.20.120.1880">
    <property type="entry name" value="Nucleoporin, helical C-terminal domain"/>
    <property type="match status" value="1"/>
</dbReference>
<dbReference type="Pfam" id="PF08801">
    <property type="entry name" value="Nucleoporin_N"/>
    <property type="match status" value="1"/>
</dbReference>
<evidence type="ECO:0000256" key="11">
    <source>
        <dbReference type="ARBA" id="ARBA00023242"/>
    </source>
</evidence>
<dbReference type="GO" id="GO:0006405">
    <property type="term" value="P:RNA export from nucleus"/>
    <property type="evidence" value="ECO:0007669"/>
    <property type="project" value="TreeGrafter"/>
</dbReference>
<dbReference type="FunFam" id="1.25.40.450:FF:000002">
    <property type="entry name" value="Putative non-repetitive nucleoporin"/>
    <property type="match status" value="1"/>
</dbReference>
<keyword evidence="16" id="KW-1185">Reference proteome</keyword>
<evidence type="ECO:0000256" key="2">
    <source>
        <dbReference type="ARBA" id="ARBA00004567"/>
    </source>
</evidence>
<evidence type="ECO:0000256" key="3">
    <source>
        <dbReference type="ARBA" id="ARBA00004620"/>
    </source>
</evidence>
<evidence type="ECO:0000256" key="4">
    <source>
        <dbReference type="ARBA" id="ARBA00007373"/>
    </source>
</evidence>
<gene>
    <name evidence="15" type="ORF">BU26DRAFT_609587</name>
</gene>
<evidence type="ECO:0000259" key="14">
    <source>
        <dbReference type="Pfam" id="PF08801"/>
    </source>
</evidence>
<comment type="similarity">
    <text evidence="4">Belongs to the non-repetitive/WGA-negative nucleoporin family.</text>
</comment>
<dbReference type="GO" id="GO:0000972">
    <property type="term" value="P:transcription-dependent tethering of RNA polymerase II gene DNA at nuclear periphery"/>
    <property type="evidence" value="ECO:0007669"/>
    <property type="project" value="TreeGrafter"/>
</dbReference>
<dbReference type="PANTHER" id="PTHR10350">
    <property type="entry name" value="NUCLEAR PORE COMPLEX PROTEIN NUP155"/>
    <property type="match status" value="1"/>
</dbReference>
<dbReference type="InterPro" id="IPR014908">
    <property type="entry name" value="Nucleoporin_Nup133/Nup155_N"/>
</dbReference>
<keyword evidence="7" id="KW-0653">Protein transport</keyword>
<dbReference type="GO" id="GO:0006606">
    <property type="term" value="P:protein import into nucleus"/>
    <property type="evidence" value="ECO:0007669"/>
    <property type="project" value="TreeGrafter"/>
</dbReference>
<dbReference type="GO" id="GO:0017056">
    <property type="term" value="F:structural constituent of nuclear pore"/>
    <property type="evidence" value="ECO:0007669"/>
    <property type="project" value="InterPro"/>
</dbReference>
<dbReference type="FunFam" id="1.20.58.1780:FF:000003">
    <property type="entry name" value="Non-repetitive nucleoporin, putative"/>
    <property type="match status" value="1"/>
</dbReference>
<dbReference type="EMBL" id="ML987206">
    <property type="protein sequence ID" value="KAF2242841.1"/>
    <property type="molecule type" value="Genomic_DNA"/>
</dbReference>
<feature type="domain" description="Nucleoporin Nup133/Nup155-like N-terminal" evidence="14">
    <location>
        <begin position="87"/>
        <end position="531"/>
    </location>
</feature>
<dbReference type="InterPro" id="IPR042537">
    <property type="entry name" value="Nucleoporin_Nup155_C_2"/>
</dbReference>
<comment type="subcellular location">
    <subcellularLocation>
        <location evidence="1">Nucleus membrane</location>
        <topology evidence="1">Peripheral membrane protein</topology>
        <orientation evidence="1">Cytoplasmic side</orientation>
    </subcellularLocation>
    <subcellularLocation>
        <location evidence="3">Nucleus membrane</location>
        <topology evidence="3">Peripheral membrane protein</topology>
        <orientation evidence="3">Nucleoplasmic side</orientation>
    </subcellularLocation>
    <subcellularLocation>
        <location evidence="2">Nucleus</location>
        <location evidence="2">Nuclear pore complex</location>
    </subcellularLocation>
</comment>
<sequence>MALNMPPATPQRPGPGAFINTPAPARPALFQSASAQQPAPAPLDTPIQRAARTINSMLDRDNRFPALEGYIGQGFSGEYELPTNPAWTPFQKLKTYQHPESVFNQVNEMQMNTKMGLFAEINHAYVFVDNQLYLWDYTHPNPELIGFEEQGHNITCVKLVKPRGKVFVDTISWLLVVATVAEVFLIAVECQTGPEGVHGVTLYRTGLSISVRGINVTAIEGSAKTGRIFFGEGNSEDVWEVNYQQEDRWFSSRCSKTNHVSKSISLPTLPFYHTAKRTGIKQMVMDDSRNLLYTLSTNGTIKVFHMRTPTTLDCVITRTLSNIRTMCSHVVRQSAVLDKLQLVGIDPISASEAEHLSLMVTTSTGVRLYLSTTSGGWLSDSTTAPSSMAIRHIRFPPSDGQSISQPAIGSQLQPYQGGTPIGFDSAFLMQTVAGFRYAPGSFFCIVERNPNDDHHTLFVSAPHSGQLTNQQEVPRYCETGQSIQLVGKMQDIGQVSERFSARDQPTGFGNVLAVQFDKPVSEYAILTHWGVETVRRRRLVDIFAAIIKYGGGAEGVDGDVRKFAKQYGLTETASTALAVACGQGSDVGPDSRIAKVTDPEVLEFARKAFIEYGGKAQLTESATVEGLSVENVRASPRHDGIALYVARLIRSIWDTPIIKEVKTPAGPALQSTHRVSKLQEIQRALIQLQEFLDTNKAFIDGLAGPEALGRVASRQEEVELQGENRALTSLVQMVNNIIEGIAFALVLFEDRLEDILLLLPADSRLSVRKLTFHGLFAVKEGKDLAKELVKAIVNRNITKGSNVETVAEALRRKCGSFCSSDDVVIFKAQENLKKAADVGANAERGRILLNDSLRLFEQVAKSLSSEHLTAAIDKYIELEFYAGAIRLTLKVAQELDRGNKALSWIKDGQPPQDARQVFYERRTACYELVFKVIEAVERAFAAQGVVQQDGIISQITRRKYEAYEQINNSDDEVFQNYLYDWYLSKGWADRLLEINTPYVIDYLRRSSETDIAHADLLWRYYAHCHDYLSAAEVQFQLAKSPFQLSLEKRIEYLSRAKANASTRMTGFSETGVRNRQSRQELLRNISDHLDIANIQDDILQQIKSDARLQGPRRDEVIKTLDGAIQPLDDLYHMYADQAGYYDICLLIYHSADYRNLPDVRNTWSNLIDQVHNKAISEGHNAPWELVAYKVEDIGRRVALNENVFPVNIVLQMLLQYDVSQYTHDPNGPRIAANGHELLLCSNLLWPIDVFVKLNAPFELLVATLEAMWYAQEPPFNTRSSRKLLIKWMIYTVEQWGQVSRRQGLKYGGTENAIGLADCLRVVLGSGELGGGRDGGAEEAAWVERAREVREEVEEAAR</sequence>
<feature type="domain" description="Nucleoporin Nup133/Nup155-like C-terminal" evidence="13">
    <location>
        <begin position="635"/>
        <end position="1298"/>
    </location>
</feature>
<dbReference type="Proteomes" id="UP000800094">
    <property type="component" value="Unassembled WGS sequence"/>
</dbReference>
<dbReference type="OrthoDB" id="338970at2759"/>
<dbReference type="Gene3D" id="1.20.58.1780">
    <property type="match status" value="1"/>
</dbReference>
<dbReference type="InterPro" id="IPR004870">
    <property type="entry name" value="Nucleoporin_Nup155"/>
</dbReference>
<dbReference type="Pfam" id="PF03177">
    <property type="entry name" value="Nucleoporin_C"/>
    <property type="match status" value="1"/>
</dbReference>
<keyword evidence="11" id="KW-0539">Nucleus</keyword>
<evidence type="ECO:0000256" key="1">
    <source>
        <dbReference type="ARBA" id="ARBA00004335"/>
    </source>
</evidence>
<evidence type="ECO:0000313" key="15">
    <source>
        <dbReference type="EMBL" id="KAF2242841.1"/>
    </source>
</evidence>
<organism evidence="15 16">
    <name type="scientific">Trematosphaeria pertusa</name>
    <dbReference type="NCBI Taxonomy" id="390896"/>
    <lineage>
        <taxon>Eukaryota</taxon>
        <taxon>Fungi</taxon>
        <taxon>Dikarya</taxon>
        <taxon>Ascomycota</taxon>
        <taxon>Pezizomycotina</taxon>
        <taxon>Dothideomycetes</taxon>
        <taxon>Pleosporomycetidae</taxon>
        <taxon>Pleosporales</taxon>
        <taxon>Massarineae</taxon>
        <taxon>Trematosphaeriaceae</taxon>
        <taxon>Trematosphaeria</taxon>
    </lineage>
</organism>
<dbReference type="InterPro" id="IPR042538">
    <property type="entry name" value="Nucleoporin_Nup155_C_3"/>
</dbReference>
<name>A0A6A6HXS8_9PLEO</name>
<dbReference type="GO" id="GO:0031965">
    <property type="term" value="C:nuclear membrane"/>
    <property type="evidence" value="ECO:0007669"/>
    <property type="project" value="UniProtKB-SubCell"/>
</dbReference>
<dbReference type="RefSeq" id="XP_033677845.1">
    <property type="nucleotide sequence ID" value="XM_033835934.1"/>
</dbReference>
<evidence type="ECO:0000259" key="13">
    <source>
        <dbReference type="Pfam" id="PF03177"/>
    </source>
</evidence>
<keyword evidence="6" id="KW-0509">mRNA transport</keyword>
<dbReference type="GO" id="GO:0044611">
    <property type="term" value="C:nuclear pore inner ring"/>
    <property type="evidence" value="ECO:0007669"/>
    <property type="project" value="TreeGrafter"/>
</dbReference>
<keyword evidence="10" id="KW-0472">Membrane</keyword>
<protein>
    <submittedName>
        <fullName evidence="15">Nucleoporin-domain-containing protein</fullName>
    </submittedName>
</protein>
<evidence type="ECO:0000256" key="7">
    <source>
        <dbReference type="ARBA" id="ARBA00022927"/>
    </source>
</evidence>
<dbReference type="GO" id="GO:0051292">
    <property type="term" value="P:nuclear pore complex assembly"/>
    <property type="evidence" value="ECO:0007669"/>
    <property type="project" value="UniProtKB-ARBA"/>
</dbReference>